<proteinExistence type="predicted"/>
<dbReference type="eggNOG" id="COG1670">
    <property type="taxonomic scope" value="Bacteria"/>
</dbReference>
<dbReference type="STRING" id="76728.AQ490_20135"/>
<dbReference type="Pfam" id="PF13302">
    <property type="entry name" value="Acetyltransf_3"/>
    <property type="match status" value="1"/>
</dbReference>
<dbReference type="SUPFAM" id="SSF55729">
    <property type="entry name" value="Acyl-CoA N-acyltransferases (Nat)"/>
    <property type="match status" value="1"/>
</dbReference>
<dbReference type="GO" id="GO:0008999">
    <property type="term" value="F:protein-N-terminal-alanine acetyltransferase activity"/>
    <property type="evidence" value="ECO:0007669"/>
    <property type="project" value="TreeGrafter"/>
</dbReference>
<evidence type="ECO:0000259" key="1">
    <source>
        <dbReference type="PROSITE" id="PS51186"/>
    </source>
</evidence>
<evidence type="ECO:0000313" key="3">
    <source>
        <dbReference type="Proteomes" id="UP000050867"/>
    </source>
</evidence>
<dbReference type="InterPro" id="IPR000182">
    <property type="entry name" value="GNAT_dom"/>
</dbReference>
<dbReference type="PANTHER" id="PTHR43441">
    <property type="entry name" value="RIBOSOMAL-PROTEIN-SERINE ACETYLTRANSFERASE"/>
    <property type="match status" value="1"/>
</dbReference>
<dbReference type="Proteomes" id="UP000050867">
    <property type="component" value="Unassembled WGS sequence"/>
</dbReference>
<dbReference type="GO" id="GO:1990189">
    <property type="term" value="F:protein N-terminal-serine acetyltransferase activity"/>
    <property type="evidence" value="ECO:0007669"/>
    <property type="project" value="TreeGrafter"/>
</dbReference>
<evidence type="ECO:0000313" key="2">
    <source>
        <dbReference type="EMBL" id="KRV49626.1"/>
    </source>
</evidence>
<comment type="caution">
    <text evidence="2">The sequence shown here is derived from an EMBL/GenBank/DDBJ whole genome shotgun (WGS) entry which is preliminary data.</text>
</comment>
<feature type="domain" description="N-acetyltransferase" evidence="1">
    <location>
        <begin position="18"/>
        <end position="177"/>
    </location>
</feature>
<dbReference type="CDD" id="cd04301">
    <property type="entry name" value="NAT_SF"/>
    <property type="match status" value="1"/>
</dbReference>
<dbReference type="EMBL" id="LLZU01000011">
    <property type="protein sequence ID" value="KRV49626.1"/>
    <property type="molecule type" value="Genomic_DNA"/>
</dbReference>
<dbReference type="AlphaFoldDB" id="A0A0T6LU77"/>
<name>A0A0T6LU77_WENVI</name>
<keyword evidence="3" id="KW-1185">Reference proteome</keyword>
<organism evidence="2 3">
    <name type="scientific">Wenjunlia vitaminophila</name>
    <name type="common">Streptomyces vitaminophilus</name>
    <dbReference type="NCBI Taxonomy" id="76728"/>
    <lineage>
        <taxon>Bacteria</taxon>
        <taxon>Bacillati</taxon>
        <taxon>Actinomycetota</taxon>
        <taxon>Actinomycetes</taxon>
        <taxon>Kitasatosporales</taxon>
        <taxon>Streptomycetaceae</taxon>
        <taxon>Wenjunlia</taxon>
    </lineage>
</organism>
<dbReference type="PROSITE" id="PS51186">
    <property type="entry name" value="GNAT"/>
    <property type="match status" value="1"/>
</dbReference>
<accession>A0A0T6LU77</accession>
<dbReference type="PANTHER" id="PTHR43441:SF10">
    <property type="entry name" value="ACETYLTRANSFERASE"/>
    <property type="match status" value="1"/>
</dbReference>
<protein>
    <submittedName>
        <fullName evidence="2">Acetyltransferase</fullName>
    </submittedName>
</protein>
<dbReference type="RefSeq" id="WP_018382916.1">
    <property type="nucleotide sequence ID" value="NZ_LLZU01000011.1"/>
</dbReference>
<gene>
    <name evidence="2" type="ORF">AQ490_20135</name>
</gene>
<dbReference type="InterPro" id="IPR051908">
    <property type="entry name" value="Ribosomal_N-acetyltransferase"/>
</dbReference>
<dbReference type="Gene3D" id="3.40.630.30">
    <property type="match status" value="1"/>
</dbReference>
<dbReference type="InterPro" id="IPR016181">
    <property type="entry name" value="Acyl_CoA_acyltransferase"/>
</dbReference>
<keyword evidence="2" id="KW-0808">Transferase</keyword>
<dbReference type="GO" id="GO:0005737">
    <property type="term" value="C:cytoplasm"/>
    <property type="evidence" value="ECO:0007669"/>
    <property type="project" value="TreeGrafter"/>
</dbReference>
<sequence>MSAAATWPTATPMATPRLRLEPLRVEHAREAAPVLNDVRLHAWTGGAPCTPRELEARYRRQSAGQSADGTHGWLNWMLRRLADGQLVGTVQATLHHPAAGRTQAALAWVVGTDHQRNGYGREAALAMADWLRAHGVDRLTAHIRPGHEASAGIARALGLTATNAWAGDEVVWSDPGP</sequence>
<reference evidence="2 3" key="1">
    <citation type="submission" date="2015-10" db="EMBL/GenBank/DDBJ databases">
        <title>Draft genome sequence of pyrrolomycin-producing Streptomyces vitaminophilus.</title>
        <authorList>
            <person name="Graham D.E."/>
            <person name="Mahan K.M."/>
            <person name="Klingeman D.M."/>
            <person name="Hettich R.L."/>
            <person name="Parry R.J."/>
        </authorList>
    </citation>
    <scope>NUCLEOTIDE SEQUENCE [LARGE SCALE GENOMIC DNA]</scope>
    <source>
        <strain evidence="2 3">ATCC 31673</strain>
    </source>
</reference>